<evidence type="ECO:0000313" key="2">
    <source>
        <dbReference type="EMBL" id="GGM87318.1"/>
    </source>
</evidence>
<protein>
    <recommendedName>
        <fullName evidence="1">PspA-associated domain-containing protein</fullName>
    </recommendedName>
</protein>
<name>A0A917UFG9_9ACTN</name>
<dbReference type="Proteomes" id="UP000653411">
    <property type="component" value="Unassembled WGS sequence"/>
</dbReference>
<dbReference type="EMBL" id="BMML01000001">
    <property type="protein sequence ID" value="GGM87318.1"/>
    <property type="molecule type" value="Genomic_DNA"/>
</dbReference>
<sequence>MADMVVRIMGEGQVRLADSHLAELNKLDDELLAETESGDEAAFRRTLGALLDTVRELGAPLPDDALEPSDLILPSPDATLEEVRALLRDDGLIPG</sequence>
<organism evidence="2 3">
    <name type="scientific">Streptomyces fuscichromogenes</name>
    <dbReference type="NCBI Taxonomy" id="1324013"/>
    <lineage>
        <taxon>Bacteria</taxon>
        <taxon>Bacillati</taxon>
        <taxon>Actinomycetota</taxon>
        <taxon>Actinomycetes</taxon>
        <taxon>Kitasatosporales</taxon>
        <taxon>Streptomycetaceae</taxon>
        <taxon>Streptomyces</taxon>
    </lineage>
</organism>
<proteinExistence type="predicted"/>
<dbReference type="Pfam" id="PF22743">
    <property type="entry name" value="PspAA"/>
    <property type="match status" value="1"/>
</dbReference>
<evidence type="ECO:0000313" key="3">
    <source>
        <dbReference type="Proteomes" id="UP000653411"/>
    </source>
</evidence>
<feature type="domain" description="PspA-associated" evidence="1">
    <location>
        <begin position="4"/>
        <end position="95"/>
    </location>
</feature>
<evidence type="ECO:0000259" key="1">
    <source>
        <dbReference type="Pfam" id="PF22743"/>
    </source>
</evidence>
<accession>A0A917UFG9</accession>
<comment type="caution">
    <text evidence="2">The sequence shown here is derived from an EMBL/GenBank/DDBJ whole genome shotgun (WGS) entry which is preliminary data.</text>
</comment>
<dbReference type="InterPro" id="IPR054437">
    <property type="entry name" value="PspA-assoc_dom"/>
</dbReference>
<keyword evidence="3" id="KW-1185">Reference proteome</keyword>
<dbReference type="AlphaFoldDB" id="A0A917UFG9"/>
<reference evidence="2" key="2">
    <citation type="submission" date="2020-09" db="EMBL/GenBank/DDBJ databases">
        <authorList>
            <person name="Sun Q."/>
            <person name="Zhou Y."/>
        </authorList>
    </citation>
    <scope>NUCLEOTIDE SEQUENCE</scope>
    <source>
        <strain evidence="2">CGMCC 4.7110</strain>
    </source>
</reference>
<gene>
    <name evidence="2" type="ORF">GCM10011578_002900</name>
</gene>
<reference evidence="2" key="1">
    <citation type="journal article" date="2014" name="Int. J. Syst. Evol. Microbiol.">
        <title>Complete genome sequence of Corynebacterium casei LMG S-19264T (=DSM 44701T), isolated from a smear-ripened cheese.</title>
        <authorList>
            <consortium name="US DOE Joint Genome Institute (JGI-PGF)"/>
            <person name="Walter F."/>
            <person name="Albersmeier A."/>
            <person name="Kalinowski J."/>
            <person name="Ruckert C."/>
        </authorList>
    </citation>
    <scope>NUCLEOTIDE SEQUENCE</scope>
    <source>
        <strain evidence="2">CGMCC 4.7110</strain>
    </source>
</reference>